<name>A0A0A7CLP2_ACHHY</name>
<dbReference type="Gene3D" id="1.10.239.10">
    <property type="entry name" value="Elicitin domain"/>
    <property type="match status" value="1"/>
</dbReference>
<dbReference type="AlphaFoldDB" id="A0A0A7CLP2"/>
<evidence type="ECO:0000256" key="1">
    <source>
        <dbReference type="SAM" id="MobiDB-lite"/>
    </source>
</evidence>
<dbReference type="EMBL" id="KM038351">
    <property type="protein sequence ID" value="AIG55812.1"/>
    <property type="molecule type" value="Genomic_DNA"/>
</dbReference>
<dbReference type="GO" id="GO:0005576">
    <property type="term" value="C:extracellular region"/>
    <property type="evidence" value="ECO:0007669"/>
    <property type="project" value="InterPro"/>
</dbReference>
<reference evidence="3" key="1">
    <citation type="journal article" date="2014" name="Genome Biol. Evol.">
        <title>The secreted proteins of Achlya hypogyna and Thraustotheca clavata identify the ancestral oomycete secretome and reveal gene acquisitions by horizontal gene transfer.</title>
        <authorList>
            <person name="Misner I."/>
            <person name="Blouin N."/>
            <person name="Leonard G."/>
            <person name="Richards T.A."/>
            <person name="Lane C.E."/>
        </authorList>
    </citation>
    <scope>NUCLEOTIDE SEQUENCE</scope>
    <source>
        <strain evidence="3">ATCC 48635</strain>
    </source>
</reference>
<sequence>MRTVLALSAVAVASTAAVEQCSPAALQAAVTPVALSAGAALLKCSEESGLSLDAVADPSTASPAQVEALLKSDSCASFFASVQSAIAKISPPCALVTSPSVVTSAQISDLSFKAYLSAGGSGSAATAAPAPATNATTVAPSTDSSAAPATTAGATSAAPSTAAATTAAPAKSSARAVASTFAALTVFVALAML</sequence>
<feature type="signal peptide" evidence="2">
    <location>
        <begin position="1"/>
        <end position="17"/>
    </location>
</feature>
<accession>A0A0A7CLP2</accession>
<evidence type="ECO:0000313" key="3">
    <source>
        <dbReference type="EMBL" id="AIG55812.1"/>
    </source>
</evidence>
<feature type="chain" id="PRO_5002025779" evidence="2">
    <location>
        <begin position="18"/>
        <end position="193"/>
    </location>
</feature>
<feature type="region of interest" description="Disordered" evidence="1">
    <location>
        <begin position="134"/>
        <end position="153"/>
    </location>
</feature>
<evidence type="ECO:0000256" key="2">
    <source>
        <dbReference type="SAM" id="SignalP"/>
    </source>
</evidence>
<proteinExistence type="predicted"/>
<organism evidence="3">
    <name type="scientific">Achlya hypogyna</name>
    <name type="common">Oomycete</name>
    <name type="synonym">Protoachlya hypogyna</name>
    <dbReference type="NCBI Taxonomy" id="1202772"/>
    <lineage>
        <taxon>Eukaryota</taxon>
        <taxon>Sar</taxon>
        <taxon>Stramenopiles</taxon>
        <taxon>Oomycota</taxon>
        <taxon>Saprolegniomycetes</taxon>
        <taxon>Saprolegniales</taxon>
        <taxon>Achlyaceae</taxon>
        <taxon>Achlya</taxon>
    </lineage>
</organism>
<keyword evidence="2" id="KW-0732">Signal</keyword>
<protein>
    <submittedName>
        <fullName evidence="3">Secreted protein</fullName>
    </submittedName>
</protein>
<dbReference type="InterPro" id="IPR036470">
    <property type="entry name" value="Elicitin_sf"/>
</dbReference>